<protein>
    <recommendedName>
        <fullName evidence="4">Tubulin--tyrosine ligase-like protein 5</fullName>
    </recommendedName>
</protein>
<evidence type="ECO:0000256" key="3">
    <source>
        <dbReference type="ARBA" id="ARBA00022840"/>
    </source>
</evidence>
<dbReference type="GO" id="GO:0005524">
    <property type="term" value="F:ATP binding"/>
    <property type="evidence" value="ECO:0007669"/>
    <property type="project" value="UniProtKB-KW"/>
</dbReference>
<dbReference type="AlphaFoldDB" id="A0A8J8NY99"/>
<feature type="compositionally biased region" description="Polar residues" evidence="6">
    <location>
        <begin position="407"/>
        <end position="419"/>
    </location>
</feature>
<gene>
    <name evidence="7" type="ORF">FGO68_gene2779</name>
</gene>
<name>A0A8J8NY99_HALGN</name>
<comment type="caution">
    <text evidence="7">The sequence shown here is derived from an EMBL/GenBank/DDBJ whole genome shotgun (WGS) entry which is preliminary data.</text>
</comment>
<evidence type="ECO:0000256" key="4">
    <source>
        <dbReference type="ARBA" id="ARBA00041448"/>
    </source>
</evidence>
<dbReference type="PROSITE" id="PS51221">
    <property type="entry name" value="TTL"/>
    <property type="match status" value="1"/>
</dbReference>
<dbReference type="SUPFAM" id="SSF56059">
    <property type="entry name" value="Glutathione synthetase ATP-binding domain-like"/>
    <property type="match status" value="1"/>
</dbReference>
<dbReference type="GO" id="GO:0000226">
    <property type="term" value="P:microtubule cytoskeleton organization"/>
    <property type="evidence" value="ECO:0007669"/>
    <property type="project" value="TreeGrafter"/>
</dbReference>
<feature type="region of interest" description="Disordered" evidence="6">
    <location>
        <begin position="396"/>
        <end position="419"/>
    </location>
</feature>
<feature type="compositionally biased region" description="Basic and acidic residues" evidence="6">
    <location>
        <begin position="397"/>
        <end position="406"/>
    </location>
</feature>
<dbReference type="InterPro" id="IPR004344">
    <property type="entry name" value="TTL/TTLL_fam"/>
</dbReference>
<comment type="catalytic activity">
    <reaction evidence="5">
        <text>L-glutamyl-[protein] + L-glutamate + ATP = gamma-L-glutamyl-L-glutamyl-[protein] + ADP + phosphate + H(+)</text>
        <dbReference type="Rhea" id="RHEA:60144"/>
        <dbReference type="Rhea" id="RHEA-COMP:10208"/>
        <dbReference type="Rhea" id="RHEA-COMP:15517"/>
        <dbReference type="ChEBI" id="CHEBI:15378"/>
        <dbReference type="ChEBI" id="CHEBI:29973"/>
        <dbReference type="ChEBI" id="CHEBI:29985"/>
        <dbReference type="ChEBI" id="CHEBI:30616"/>
        <dbReference type="ChEBI" id="CHEBI:43474"/>
        <dbReference type="ChEBI" id="CHEBI:143622"/>
        <dbReference type="ChEBI" id="CHEBI:456216"/>
    </reaction>
    <physiologicalReaction direction="left-to-right" evidence="5">
        <dbReference type="Rhea" id="RHEA:60145"/>
    </physiologicalReaction>
</comment>
<proteinExistence type="predicted"/>
<dbReference type="EMBL" id="RRYP01002794">
    <property type="protein sequence ID" value="TNV84412.1"/>
    <property type="molecule type" value="Genomic_DNA"/>
</dbReference>
<evidence type="ECO:0000256" key="2">
    <source>
        <dbReference type="ARBA" id="ARBA00022741"/>
    </source>
</evidence>
<dbReference type="OrthoDB" id="429138at2759"/>
<dbReference type="GO" id="GO:0015631">
    <property type="term" value="F:tubulin binding"/>
    <property type="evidence" value="ECO:0007669"/>
    <property type="project" value="TreeGrafter"/>
</dbReference>
<dbReference type="Proteomes" id="UP000785679">
    <property type="component" value="Unassembled WGS sequence"/>
</dbReference>
<dbReference type="GO" id="GO:0036064">
    <property type="term" value="C:ciliary basal body"/>
    <property type="evidence" value="ECO:0007669"/>
    <property type="project" value="TreeGrafter"/>
</dbReference>
<dbReference type="PANTHER" id="PTHR12241:SF145">
    <property type="entry name" value="TUBULIN POLYGLUTAMYLASE TTLL5"/>
    <property type="match status" value="1"/>
</dbReference>
<evidence type="ECO:0000313" key="8">
    <source>
        <dbReference type="Proteomes" id="UP000785679"/>
    </source>
</evidence>
<keyword evidence="3" id="KW-0067">ATP-binding</keyword>
<evidence type="ECO:0000256" key="6">
    <source>
        <dbReference type="SAM" id="MobiDB-lite"/>
    </source>
</evidence>
<dbReference type="Gene3D" id="3.30.470.20">
    <property type="entry name" value="ATP-grasp fold, B domain"/>
    <property type="match status" value="1"/>
</dbReference>
<dbReference type="Pfam" id="PF03133">
    <property type="entry name" value="TTL"/>
    <property type="match status" value="1"/>
</dbReference>
<accession>A0A8J8NY99</accession>
<evidence type="ECO:0000313" key="7">
    <source>
        <dbReference type="EMBL" id="TNV84412.1"/>
    </source>
</evidence>
<keyword evidence="2" id="KW-0547">Nucleotide-binding</keyword>
<reference evidence="7" key="1">
    <citation type="submission" date="2019-06" db="EMBL/GenBank/DDBJ databases">
        <authorList>
            <person name="Zheng W."/>
        </authorList>
    </citation>
    <scope>NUCLEOTIDE SEQUENCE</scope>
    <source>
        <strain evidence="7">QDHG01</strain>
    </source>
</reference>
<dbReference type="PANTHER" id="PTHR12241">
    <property type="entry name" value="TUBULIN POLYGLUTAMYLASE"/>
    <property type="match status" value="1"/>
</dbReference>
<organism evidence="7 8">
    <name type="scientific">Halteria grandinella</name>
    <dbReference type="NCBI Taxonomy" id="5974"/>
    <lineage>
        <taxon>Eukaryota</taxon>
        <taxon>Sar</taxon>
        <taxon>Alveolata</taxon>
        <taxon>Ciliophora</taxon>
        <taxon>Intramacronucleata</taxon>
        <taxon>Spirotrichea</taxon>
        <taxon>Stichotrichia</taxon>
        <taxon>Sporadotrichida</taxon>
        <taxon>Halteriidae</taxon>
        <taxon>Halteria</taxon>
    </lineage>
</organism>
<dbReference type="GO" id="GO:0070740">
    <property type="term" value="F:tubulin-glutamic acid ligase activity"/>
    <property type="evidence" value="ECO:0007669"/>
    <property type="project" value="TreeGrafter"/>
</dbReference>
<evidence type="ECO:0000256" key="5">
    <source>
        <dbReference type="ARBA" id="ARBA00049274"/>
    </source>
</evidence>
<keyword evidence="8" id="KW-1185">Reference proteome</keyword>
<sequence length="525" mass="61336">MDEPGDIQKPDKGYYFKFFNPTTDIKLIRFFLQDNNFIELHQQNNGFQQQNLLSSAHSSLTRKHEKGFQQNWTIMWSCSIMKSNVFQSMSKYQKINHFPKSFELTRKDFMFERLSRMISIHGKRHFNFTPMTYVLPKEYETLQNEMSENPQQWWIIKPSNSAQGKGIYITNDFRDVNQSMQTKQPLVASHYIGNPLLINGLKFDLRIYVTIMSINPLRVYIYDEGLARFATCKYSDVANETKANRYMHLTNYSINKFNKKAFVQNNDPDKMNGTQGSKWSLAALRKELGVMGIDSDSLFRKIEDIVLKTIISSEPILNNAFEMFVPHRSNCFELLGFDILIDSNLNPWLLEVNLSPSLACDSLLDQQIKAPLISDLFNLAGFVDLEYQKFVNQIQRQKKEGNDTSDNRANSSQRDSSILNNSNKNIAQKVKKIKIASIKAQTFQDPMIAQLISSPTFQGLPKLQKQIVKESLEEALRRGQFKMIFPNERFMYYKTFFEEDRPLNILVDKIYKDLRVYLNMYQFTQ</sequence>
<keyword evidence="1" id="KW-0436">Ligase</keyword>
<evidence type="ECO:0000256" key="1">
    <source>
        <dbReference type="ARBA" id="ARBA00022598"/>
    </source>
</evidence>